<evidence type="ECO:0000313" key="1">
    <source>
        <dbReference type="EMBL" id="CEP26615.1"/>
    </source>
</evidence>
<protein>
    <submittedName>
        <fullName evidence="1">Putative integron gene cassette protein</fullName>
    </submittedName>
</protein>
<dbReference type="InterPro" id="IPR021388">
    <property type="entry name" value="DUF3024"/>
</dbReference>
<dbReference type="AlphaFoldDB" id="A0A0B7NRZ2"/>
<dbReference type="EMBL" id="LM676417">
    <property type="protein sequence ID" value="CEP26615.1"/>
    <property type="molecule type" value="Genomic_DNA"/>
</dbReference>
<sequence length="113" mass="13617">MTLPKKDVARVERWSARRMPEYLRDQMRVECDVADRHITIYEARAPWADEPPDGEWTRLSVARLRYTKVRNEWTLYWPDSDSRFHLWKDFGARRSVQSLLDFIDDDPTGIFWG</sequence>
<dbReference type="Pfam" id="PF11225">
    <property type="entry name" value="DUF3024"/>
    <property type="match status" value="1"/>
</dbReference>
<name>A0A0B7NRZ2_PROFF</name>
<accession>A0A0B7NRZ2</accession>
<organism evidence="1">
    <name type="scientific">Propionibacterium freudenreichii subsp. freudenreichii</name>
    <dbReference type="NCBI Taxonomy" id="66712"/>
    <lineage>
        <taxon>Bacteria</taxon>
        <taxon>Bacillati</taxon>
        <taxon>Actinomycetota</taxon>
        <taxon>Actinomycetes</taxon>
        <taxon>Propionibacteriales</taxon>
        <taxon>Propionibacteriaceae</taxon>
        <taxon>Propionibacterium</taxon>
    </lineage>
</organism>
<proteinExistence type="predicted"/>
<reference evidence="1" key="1">
    <citation type="submission" date="2014-08" db="EMBL/GenBank/DDBJ databases">
        <authorList>
            <person name="Falentin Helene"/>
        </authorList>
    </citation>
    <scope>NUCLEOTIDE SEQUENCE</scope>
</reference>
<gene>
    <name evidence="1" type="primary">ORF1</name>
    <name evidence="1" type="ORF">PFCIRM138_08510</name>
</gene>